<organism evidence="1 2">
    <name type="scientific">Panicum virgatum</name>
    <name type="common">Blackwell switchgrass</name>
    <dbReference type="NCBI Taxonomy" id="38727"/>
    <lineage>
        <taxon>Eukaryota</taxon>
        <taxon>Viridiplantae</taxon>
        <taxon>Streptophyta</taxon>
        <taxon>Embryophyta</taxon>
        <taxon>Tracheophyta</taxon>
        <taxon>Spermatophyta</taxon>
        <taxon>Magnoliopsida</taxon>
        <taxon>Liliopsida</taxon>
        <taxon>Poales</taxon>
        <taxon>Poaceae</taxon>
        <taxon>PACMAD clade</taxon>
        <taxon>Panicoideae</taxon>
        <taxon>Panicodae</taxon>
        <taxon>Paniceae</taxon>
        <taxon>Panicinae</taxon>
        <taxon>Panicum</taxon>
        <taxon>Panicum sect. Hiantes</taxon>
    </lineage>
</organism>
<gene>
    <name evidence="1" type="ORF">PVAP13_1NG074519</name>
</gene>
<sequence>MAQPKLHVSSCISFLQCHQQPPGNTCGFYTAYHMMIAMDFTNLQDHEAAQQERSTFIDLLLPLLSEYDNLQPSVFDAQSIVGNLKGLFKILQKQEDSL</sequence>
<dbReference type="Proteomes" id="UP000823388">
    <property type="component" value="Chromosome 1N"/>
</dbReference>
<dbReference type="EMBL" id="CM029038">
    <property type="protein sequence ID" value="KAG2651053.1"/>
    <property type="molecule type" value="Genomic_DNA"/>
</dbReference>
<evidence type="ECO:0000313" key="2">
    <source>
        <dbReference type="Proteomes" id="UP000823388"/>
    </source>
</evidence>
<dbReference type="AlphaFoldDB" id="A0A8T0X1B2"/>
<keyword evidence="2" id="KW-1185">Reference proteome</keyword>
<reference evidence="1" key="1">
    <citation type="submission" date="2020-05" db="EMBL/GenBank/DDBJ databases">
        <title>WGS assembly of Panicum virgatum.</title>
        <authorList>
            <person name="Lovell J.T."/>
            <person name="Jenkins J."/>
            <person name="Shu S."/>
            <person name="Juenger T.E."/>
            <person name="Schmutz J."/>
        </authorList>
    </citation>
    <scope>NUCLEOTIDE SEQUENCE</scope>
    <source>
        <strain evidence="1">AP13</strain>
    </source>
</reference>
<comment type="caution">
    <text evidence="1">The sequence shown here is derived from an EMBL/GenBank/DDBJ whole genome shotgun (WGS) entry which is preliminary data.</text>
</comment>
<proteinExistence type="predicted"/>
<accession>A0A8T0X1B2</accession>
<evidence type="ECO:0000313" key="1">
    <source>
        <dbReference type="EMBL" id="KAG2651053.1"/>
    </source>
</evidence>
<name>A0A8T0X1B2_PANVG</name>
<protein>
    <submittedName>
        <fullName evidence="1">Uncharacterized protein</fullName>
    </submittedName>
</protein>